<dbReference type="Pfam" id="PF13392">
    <property type="entry name" value="HNH_3"/>
    <property type="match status" value="1"/>
</dbReference>
<keyword evidence="3" id="KW-1185">Reference proteome</keyword>
<sequence length="181" mass="20145">MRNSTELFNHYKSLVDKGLLDPEIMPTGAEIEEQFGVSRGQATHARTMLLKSGLAKPQIVHGQPLGPISDMVMAFDFLPNVMPRNENGCLLWDAGTHGDGYGRFKLNGRDVQAHQVAYEYRHGPVPEGLELDHVFARGCRSQLCVNHEHLEPVTRSENVRRGHAAKRYMAGIVVSTELDAD</sequence>
<dbReference type="AlphaFoldDB" id="A0A2J7Z8G4"/>
<dbReference type="EMBL" id="LJIW01000001">
    <property type="protein sequence ID" value="PNG96567.1"/>
    <property type="molecule type" value="Genomic_DNA"/>
</dbReference>
<evidence type="ECO:0000259" key="1">
    <source>
        <dbReference type="Pfam" id="PF13392"/>
    </source>
</evidence>
<reference evidence="2 3" key="1">
    <citation type="submission" date="2015-09" db="EMBL/GenBank/DDBJ databases">
        <title>Genome sequence, genome mining and natural product profiling of a biocontrol bacterium Streptomyces malaysiensis F913.</title>
        <authorList>
            <person name="Xu Y."/>
            <person name="Wei J."/>
            <person name="Xie J."/>
            <person name="Li T."/>
            <person name="Zhou Z."/>
        </authorList>
    </citation>
    <scope>NUCLEOTIDE SEQUENCE [LARGE SCALE GENOMIC DNA]</scope>
    <source>
        <strain evidence="2 3">F913</strain>
    </source>
</reference>
<organism evidence="2 3">
    <name type="scientific">Streptomyces malaysiensis</name>
    <dbReference type="NCBI Taxonomy" id="92644"/>
    <lineage>
        <taxon>Bacteria</taxon>
        <taxon>Bacillati</taxon>
        <taxon>Actinomycetota</taxon>
        <taxon>Actinomycetes</taxon>
        <taxon>Kitasatosporales</taxon>
        <taxon>Streptomycetaceae</taxon>
        <taxon>Streptomyces</taxon>
        <taxon>Streptomyces violaceusniger group</taxon>
    </lineage>
</organism>
<dbReference type="Proteomes" id="UP000236520">
    <property type="component" value="Unassembled WGS sequence"/>
</dbReference>
<feature type="domain" description="HNH nuclease" evidence="1">
    <location>
        <begin position="112"/>
        <end position="160"/>
    </location>
</feature>
<accession>A0A2J7Z8G4</accession>
<protein>
    <recommendedName>
        <fullName evidence="1">HNH nuclease domain-containing protein</fullName>
    </recommendedName>
</protein>
<proteinExistence type="predicted"/>
<evidence type="ECO:0000313" key="3">
    <source>
        <dbReference type="Proteomes" id="UP000236520"/>
    </source>
</evidence>
<dbReference type="RefSeq" id="WP_180990613.1">
    <property type="nucleotide sequence ID" value="NZ_LJIW01000001.1"/>
</dbReference>
<evidence type="ECO:0000313" key="2">
    <source>
        <dbReference type="EMBL" id="PNG96567.1"/>
    </source>
</evidence>
<dbReference type="InterPro" id="IPR003615">
    <property type="entry name" value="HNH_nuc"/>
</dbReference>
<dbReference type="InterPro" id="IPR044925">
    <property type="entry name" value="His-Me_finger_sf"/>
</dbReference>
<comment type="caution">
    <text evidence="2">The sequence shown here is derived from an EMBL/GenBank/DDBJ whole genome shotgun (WGS) entry which is preliminary data.</text>
</comment>
<dbReference type="SUPFAM" id="SSF54060">
    <property type="entry name" value="His-Me finger endonucleases"/>
    <property type="match status" value="1"/>
</dbReference>
<gene>
    <name evidence="2" type="ORF">SMF913_12592</name>
</gene>
<name>A0A2J7Z8G4_STRMQ</name>